<evidence type="ECO:0000256" key="19">
    <source>
        <dbReference type="SAM" id="Phobius"/>
    </source>
</evidence>
<evidence type="ECO:0000256" key="14">
    <source>
        <dbReference type="ARBA" id="ARBA00023098"/>
    </source>
</evidence>
<keyword evidence="12 18" id="KW-0548">Nucleotidyltransferase</keyword>
<keyword evidence="8" id="KW-1003">Cell membrane</keyword>
<evidence type="ECO:0000256" key="6">
    <source>
        <dbReference type="ARBA" id="ARBA00012487"/>
    </source>
</evidence>
<evidence type="ECO:0000256" key="17">
    <source>
        <dbReference type="ARBA" id="ARBA00023264"/>
    </source>
</evidence>
<proteinExistence type="inferred from homology"/>
<evidence type="ECO:0000256" key="12">
    <source>
        <dbReference type="ARBA" id="ARBA00022695"/>
    </source>
</evidence>
<evidence type="ECO:0000313" key="21">
    <source>
        <dbReference type="Proteomes" id="UP000516160"/>
    </source>
</evidence>
<keyword evidence="13 19" id="KW-1133">Transmembrane helix</keyword>
<dbReference type="Pfam" id="PF01148">
    <property type="entry name" value="CTP_transf_1"/>
    <property type="match status" value="1"/>
</dbReference>
<organism evidence="20 21">
    <name type="scientific">Alkalicella caledoniensis</name>
    <dbReference type="NCBI Taxonomy" id="2731377"/>
    <lineage>
        <taxon>Bacteria</taxon>
        <taxon>Bacillati</taxon>
        <taxon>Bacillota</taxon>
        <taxon>Clostridia</taxon>
        <taxon>Eubacteriales</taxon>
        <taxon>Proteinivoracaceae</taxon>
        <taxon>Alkalicella</taxon>
    </lineage>
</organism>
<dbReference type="PANTHER" id="PTHR46382">
    <property type="entry name" value="PHOSPHATIDATE CYTIDYLYLTRANSFERASE"/>
    <property type="match status" value="1"/>
</dbReference>
<dbReference type="Proteomes" id="UP000516160">
    <property type="component" value="Chromosome"/>
</dbReference>
<evidence type="ECO:0000256" key="9">
    <source>
        <dbReference type="ARBA" id="ARBA00022516"/>
    </source>
</evidence>
<keyword evidence="9" id="KW-0444">Lipid biosynthesis</keyword>
<feature type="transmembrane region" description="Helical" evidence="19">
    <location>
        <begin position="133"/>
        <end position="151"/>
    </location>
</feature>
<evidence type="ECO:0000256" key="3">
    <source>
        <dbReference type="ARBA" id="ARBA00005119"/>
    </source>
</evidence>
<dbReference type="GO" id="GO:0004605">
    <property type="term" value="F:phosphatidate cytidylyltransferase activity"/>
    <property type="evidence" value="ECO:0007669"/>
    <property type="project" value="UniProtKB-EC"/>
</dbReference>
<dbReference type="KEGG" id="acae:HYG86_17565"/>
<dbReference type="UniPathway" id="UPA00557">
    <property type="reaction ID" value="UER00614"/>
</dbReference>
<keyword evidence="10 18" id="KW-0808">Transferase</keyword>
<keyword evidence="21" id="KW-1185">Reference proteome</keyword>
<reference evidence="20 21" key="1">
    <citation type="submission" date="2020-07" db="EMBL/GenBank/DDBJ databases">
        <title>Alkalicella. sp. LB2 genome.</title>
        <authorList>
            <person name="Postec A."/>
            <person name="Quemeneur M."/>
        </authorList>
    </citation>
    <scope>NUCLEOTIDE SEQUENCE [LARGE SCALE GENOMIC DNA]</scope>
    <source>
        <strain evidence="20 21">LB2</strain>
    </source>
</reference>
<evidence type="ECO:0000256" key="2">
    <source>
        <dbReference type="ARBA" id="ARBA00004651"/>
    </source>
</evidence>
<evidence type="ECO:0000256" key="15">
    <source>
        <dbReference type="ARBA" id="ARBA00023136"/>
    </source>
</evidence>
<keyword evidence="14" id="KW-0443">Lipid metabolism</keyword>
<dbReference type="EC" id="2.7.7.41" evidence="6 18"/>
<dbReference type="PANTHER" id="PTHR46382:SF1">
    <property type="entry name" value="PHOSPHATIDATE CYTIDYLYLTRANSFERASE"/>
    <property type="match status" value="1"/>
</dbReference>
<dbReference type="GO" id="GO:0016024">
    <property type="term" value="P:CDP-diacylglycerol biosynthetic process"/>
    <property type="evidence" value="ECO:0007669"/>
    <property type="project" value="UniProtKB-UniPathway"/>
</dbReference>
<keyword evidence="11 18" id="KW-0812">Transmembrane</keyword>
<feature type="transmembrane region" description="Helical" evidence="19">
    <location>
        <begin position="103"/>
        <end position="121"/>
    </location>
</feature>
<comment type="similarity">
    <text evidence="5 18">Belongs to the CDS family.</text>
</comment>
<evidence type="ECO:0000256" key="11">
    <source>
        <dbReference type="ARBA" id="ARBA00022692"/>
    </source>
</evidence>
<keyword evidence="16" id="KW-0594">Phospholipid biosynthesis</keyword>
<accession>A0A7G9WCP1</accession>
<evidence type="ECO:0000256" key="5">
    <source>
        <dbReference type="ARBA" id="ARBA00010185"/>
    </source>
</evidence>
<feature type="transmembrane region" description="Helical" evidence="19">
    <location>
        <begin position="172"/>
        <end position="191"/>
    </location>
</feature>
<feature type="transmembrane region" description="Helical" evidence="19">
    <location>
        <begin position="12"/>
        <end position="44"/>
    </location>
</feature>
<keyword evidence="17" id="KW-1208">Phospholipid metabolism</keyword>
<dbReference type="GO" id="GO:0005886">
    <property type="term" value="C:plasma membrane"/>
    <property type="evidence" value="ECO:0007669"/>
    <property type="project" value="UniProtKB-SubCell"/>
</dbReference>
<comment type="catalytic activity">
    <reaction evidence="1 18">
        <text>a 1,2-diacyl-sn-glycero-3-phosphate + CTP + H(+) = a CDP-1,2-diacyl-sn-glycerol + diphosphate</text>
        <dbReference type="Rhea" id="RHEA:16229"/>
        <dbReference type="ChEBI" id="CHEBI:15378"/>
        <dbReference type="ChEBI" id="CHEBI:33019"/>
        <dbReference type="ChEBI" id="CHEBI:37563"/>
        <dbReference type="ChEBI" id="CHEBI:58332"/>
        <dbReference type="ChEBI" id="CHEBI:58608"/>
        <dbReference type="EC" id="2.7.7.41"/>
    </reaction>
</comment>
<evidence type="ECO:0000256" key="18">
    <source>
        <dbReference type="RuleBase" id="RU003938"/>
    </source>
</evidence>
<sequence length="261" mass="29174">MIESDEMLTRIITALVGIPIVFITVMYGGVAFNTLLFLIMVLGFNEYLKIISIKNVFYNTTSAILALLLIFTELDVFLVILIAGIILSIYIRIMNFKNTQLKELGLLTWGFIYIHGVLYLLKEIRNLENGLILIFLLLLITWVTDSGAYFAGINFGKRKLSPAISPKKSIEGLVGGVLLAIISVLIFNYYFNLGNHITMVIFALSGSVISVFGDLFESSIKREYKIKDSGNILPGHGGILDRIDSLLFLIPLAYVFITYII</sequence>
<evidence type="ECO:0000313" key="20">
    <source>
        <dbReference type="EMBL" id="QNO16453.1"/>
    </source>
</evidence>
<keyword evidence="15 19" id="KW-0472">Membrane</keyword>
<evidence type="ECO:0000256" key="16">
    <source>
        <dbReference type="ARBA" id="ARBA00023209"/>
    </source>
</evidence>
<evidence type="ECO:0000256" key="8">
    <source>
        <dbReference type="ARBA" id="ARBA00022475"/>
    </source>
</evidence>
<feature type="transmembrane region" description="Helical" evidence="19">
    <location>
        <begin position="197"/>
        <end position="216"/>
    </location>
</feature>
<dbReference type="EMBL" id="CP058559">
    <property type="protein sequence ID" value="QNO16453.1"/>
    <property type="molecule type" value="Genomic_DNA"/>
</dbReference>
<dbReference type="InterPro" id="IPR000374">
    <property type="entry name" value="PC_trans"/>
</dbReference>
<evidence type="ECO:0000256" key="1">
    <source>
        <dbReference type="ARBA" id="ARBA00001698"/>
    </source>
</evidence>
<comment type="pathway">
    <text evidence="4">Lipid metabolism.</text>
</comment>
<dbReference type="AlphaFoldDB" id="A0A7G9WCP1"/>
<dbReference type="PROSITE" id="PS01315">
    <property type="entry name" value="CDS"/>
    <property type="match status" value="1"/>
</dbReference>
<comment type="subcellular location">
    <subcellularLocation>
        <location evidence="2">Cell membrane</location>
        <topology evidence="2">Multi-pass membrane protein</topology>
    </subcellularLocation>
</comment>
<feature type="transmembrane region" description="Helical" evidence="19">
    <location>
        <begin position="64"/>
        <end position="91"/>
    </location>
</feature>
<name>A0A7G9WCP1_ALKCA</name>
<evidence type="ECO:0000256" key="4">
    <source>
        <dbReference type="ARBA" id="ARBA00005189"/>
    </source>
</evidence>
<protein>
    <recommendedName>
        <fullName evidence="7 18">Phosphatidate cytidylyltransferase</fullName>
        <ecNumber evidence="6 18">2.7.7.41</ecNumber>
    </recommendedName>
</protein>
<evidence type="ECO:0000256" key="7">
    <source>
        <dbReference type="ARBA" id="ARBA00019373"/>
    </source>
</evidence>
<evidence type="ECO:0000256" key="13">
    <source>
        <dbReference type="ARBA" id="ARBA00022989"/>
    </source>
</evidence>
<evidence type="ECO:0000256" key="10">
    <source>
        <dbReference type="ARBA" id="ARBA00022679"/>
    </source>
</evidence>
<gene>
    <name evidence="20" type="ORF">HYG86_17565</name>
</gene>
<comment type="pathway">
    <text evidence="3 18">Phospholipid metabolism; CDP-diacylglycerol biosynthesis; CDP-diacylglycerol from sn-glycerol 3-phosphate: step 3/3.</text>
</comment>